<dbReference type="PROSITE" id="PS51228">
    <property type="entry name" value="ACB_2"/>
    <property type="match status" value="1"/>
</dbReference>
<dbReference type="STRING" id="318479.A0A0N4UBW6"/>
<evidence type="ECO:0000256" key="2">
    <source>
        <dbReference type="ARBA" id="ARBA00059808"/>
    </source>
</evidence>
<dbReference type="Proteomes" id="UP000274756">
    <property type="component" value="Unassembled WGS sequence"/>
</dbReference>
<reference evidence="4 6" key="2">
    <citation type="submission" date="2018-11" db="EMBL/GenBank/DDBJ databases">
        <authorList>
            <consortium name="Pathogen Informatics"/>
        </authorList>
    </citation>
    <scope>NUCLEOTIDE SEQUENCE [LARGE SCALE GENOMIC DNA]</scope>
</reference>
<feature type="domain" description="ACB" evidence="3">
    <location>
        <begin position="3"/>
        <end position="92"/>
    </location>
</feature>
<dbReference type="InterPro" id="IPR000582">
    <property type="entry name" value="Acyl-CoA-binding_protein"/>
</dbReference>
<accession>A0A0N4UBW6</accession>
<dbReference type="SUPFAM" id="SSF47027">
    <property type="entry name" value="Acyl-CoA binding protein"/>
    <property type="match status" value="1"/>
</dbReference>
<evidence type="ECO:0000313" key="6">
    <source>
        <dbReference type="Proteomes" id="UP000274756"/>
    </source>
</evidence>
<dbReference type="AlphaFoldDB" id="A0A0N4UBW6"/>
<proteinExistence type="predicted"/>
<dbReference type="OrthoDB" id="71307at2759"/>
<dbReference type="EMBL" id="UYYG01001170">
    <property type="protein sequence ID" value="VDN58634.1"/>
    <property type="molecule type" value="Genomic_DNA"/>
</dbReference>
<dbReference type="PANTHER" id="PTHR23310">
    <property type="entry name" value="ACYL-COA-BINDING PROTEIN, ACBP"/>
    <property type="match status" value="1"/>
</dbReference>
<sequence>MSIDERFQAAVNIVQKLPKEGPLKTTNDQKLLFYSLYKQACNGRINSPQPSIFNFVERAKWNSWNELGDMAQNDAKIKYIEALQNIFDEAAGTINILEWLTNTINDPNLSKNFELIGRSVK</sequence>
<gene>
    <name evidence="4" type="ORF">DME_LOCUS8607</name>
</gene>
<evidence type="ECO:0000313" key="5">
    <source>
        <dbReference type="Proteomes" id="UP000038040"/>
    </source>
</evidence>
<keyword evidence="1" id="KW-0446">Lipid-binding</keyword>
<dbReference type="Gene3D" id="1.20.80.10">
    <property type="match status" value="1"/>
</dbReference>
<dbReference type="PRINTS" id="PR00689">
    <property type="entry name" value="ACOABINDINGP"/>
</dbReference>
<dbReference type="GO" id="GO:0005737">
    <property type="term" value="C:cytoplasm"/>
    <property type="evidence" value="ECO:0007669"/>
    <property type="project" value="TreeGrafter"/>
</dbReference>
<evidence type="ECO:0000259" key="3">
    <source>
        <dbReference type="PROSITE" id="PS51228"/>
    </source>
</evidence>
<evidence type="ECO:0000313" key="7">
    <source>
        <dbReference type="WBParaSite" id="DME_0000472401-mRNA-1"/>
    </source>
</evidence>
<dbReference type="GO" id="GO:0000062">
    <property type="term" value="F:fatty-acyl-CoA binding"/>
    <property type="evidence" value="ECO:0007669"/>
    <property type="project" value="InterPro"/>
</dbReference>
<name>A0A0N4UBW6_DRAME</name>
<protein>
    <submittedName>
        <fullName evidence="7">ACB domain-containing protein</fullName>
    </submittedName>
</protein>
<dbReference type="Proteomes" id="UP000038040">
    <property type="component" value="Unplaced"/>
</dbReference>
<dbReference type="GO" id="GO:0006631">
    <property type="term" value="P:fatty acid metabolic process"/>
    <property type="evidence" value="ECO:0007669"/>
    <property type="project" value="TreeGrafter"/>
</dbReference>
<dbReference type="InterPro" id="IPR014352">
    <property type="entry name" value="FERM/acyl-CoA-bd_prot_sf"/>
</dbReference>
<keyword evidence="6" id="KW-1185">Reference proteome</keyword>
<dbReference type="PANTHER" id="PTHR23310:SF120">
    <property type="entry name" value="ACYL-COA-BINDING PROTEIN HOMOLOG 3"/>
    <property type="match status" value="1"/>
</dbReference>
<dbReference type="InterPro" id="IPR035984">
    <property type="entry name" value="Acyl-CoA-binding_sf"/>
</dbReference>
<dbReference type="Pfam" id="PF00887">
    <property type="entry name" value="ACBP"/>
    <property type="match status" value="1"/>
</dbReference>
<evidence type="ECO:0000313" key="4">
    <source>
        <dbReference type="EMBL" id="VDN58634.1"/>
    </source>
</evidence>
<reference evidence="7" key="1">
    <citation type="submission" date="2017-02" db="UniProtKB">
        <authorList>
            <consortium name="WormBaseParasite"/>
        </authorList>
    </citation>
    <scope>IDENTIFICATION</scope>
</reference>
<dbReference type="FunFam" id="1.20.80.10:FF:000010">
    <property type="entry name" value="Acyl-CoA-binding domain-containing protein 5"/>
    <property type="match status" value="1"/>
</dbReference>
<comment type="function">
    <text evidence="2">Binds medium- and long-chain acyl-CoA esters with very high affinity and may function as an intracellular carrier of acyl-CoA esters.</text>
</comment>
<organism evidence="5 7">
    <name type="scientific">Dracunculus medinensis</name>
    <name type="common">Guinea worm</name>
    <dbReference type="NCBI Taxonomy" id="318479"/>
    <lineage>
        <taxon>Eukaryota</taxon>
        <taxon>Metazoa</taxon>
        <taxon>Ecdysozoa</taxon>
        <taxon>Nematoda</taxon>
        <taxon>Chromadorea</taxon>
        <taxon>Rhabditida</taxon>
        <taxon>Spirurina</taxon>
        <taxon>Dracunculoidea</taxon>
        <taxon>Dracunculidae</taxon>
        <taxon>Dracunculus</taxon>
    </lineage>
</organism>
<dbReference type="GO" id="GO:0019915">
    <property type="term" value="P:lipid storage"/>
    <property type="evidence" value="ECO:0007669"/>
    <property type="project" value="UniProtKB-ARBA"/>
</dbReference>
<evidence type="ECO:0000256" key="1">
    <source>
        <dbReference type="ARBA" id="ARBA00023121"/>
    </source>
</evidence>
<dbReference type="WBParaSite" id="DME_0000472401-mRNA-1">
    <property type="protein sequence ID" value="DME_0000472401-mRNA-1"/>
    <property type="gene ID" value="DME_0000472401"/>
</dbReference>